<feature type="domain" description="Amidase" evidence="1">
    <location>
        <begin position="25"/>
        <end position="443"/>
    </location>
</feature>
<dbReference type="InterPro" id="IPR036928">
    <property type="entry name" value="AS_sf"/>
</dbReference>
<accession>A0A4V2SKA2</accession>
<dbReference type="AlphaFoldDB" id="A0A4V2SKA2"/>
<keyword evidence="2" id="KW-0808">Transferase</keyword>
<reference evidence="2 3" key="1">
    <citation type="submission" date="2019-03" db="EMBL/GenBank/DDBJ databases">
        <title>Genomic Encyclopedia of Type Strains, Phase IV (KMG-IV): sequencing the most valuable type-strain genomes for metagenomic binning, comparative biology and taxonomic classification.</title>
        <authorList>
            <person name="Goeker M."/>
        </authorList>
    </citation>
    <scope>NUCLEOTIDE SEQUENCE [LARGE SCALE GENOMIC DNA]</scope>
    <source>
        <strain evidence="2 3">DSM 1837</strain>
    </source>
</reference>
<dbReference type="GO" id="GO:0016740">
    <property type="term" value="F:transferase activity"/>
    <property type="evidence" value="ECO:0007669"/>
    <property type="project" value="UniProtKB-KW"/>
</dbReference>
<comment type="caution">
    <text evidence="2">The sequence shown here is derived from an EMBL/GenBank/DDBJ whole genome shotgun (WGS) entry which is preliminary data.</text>
</comment>
<dbReference type="NCBIfam" id="NF005460">
    <property type="entry name" value="PRK07056.1"/>
    <property type="match status" value="1"/>
</dbReference>
<dbReference type="Gene3D" id="3.90.1300.10">
    <property type="entry name" value="Amidase signature (AS) domain"/>
    <property type="match status" value="1"/>
</dbReference>
<gene>
    <name evidence="2" type="ORF">EV674_10921</name>
</gene>
<dbReference type="PROSITE" id="PS00571">
    <property type="entry name" value="AMIDASES"/>
    <property type="match status" value="1"/>
</dbReference>
<evidence type="ECO:0000313" key="3">
    <source>
        <dbReference type="Proteomes" id="UP000295182"/>
    </source>
</evidence>
<dbReference type="InterPro" id="IPR000120">
    <property type="entry name" value="Amidase"/>
</dbReference>
<organism evidence="2 3">
    <name type="scientific">Simplicispira metamorpha</name>
    <dbReference type="NCBI Taxonomy" id="80881"/>
    <lineage>
        <taxon>Bacteria</taxon>
        <taxon>Pseudomonadati</taxon>
        <taxon>Pseudomonadota</taxon>
        <taxon>Betaproteobacteria</taxon>
        <taxon>Burkholderiales</taxon>
        <taxon>Comamonadaceae</taxon>
        <taxon>Simplicispira</taxon>
    </lineage>
</organism>
<keyword evidence="3" id="KW-1185">Reference proteome</keyword>
<dbReference type="SUPFAM" id="SSF75304">
    <property type="entry name" value="Amidase signature (AS) enzymes"/>
    <property type="match status" value="1"/>
</dbReference>
<proteinExistence type="predicted"/>
<protein>
    <submittedName>
        <fullName evidence="2">Amidase/aspartyl-tRNA(Asn)/glutamyl-tRNA(Gln) amidotransferase subunit A</fullName>
    </submittedName>
</protein>
<dbReference type="PANTHER" id="PTHR11895">
    <property type="entry name" value="TRANSAMIDASE"/>
    <property type="match status" value="1"/>
</dbReference>
<dbReference type="Pfam" id="PF01425">
    <property type="entry name" value="Amidase"/>
    <property type="match status" value="1"/>
</dbReference>
<name>A0A4V2SKA2_9BURK</name>
<evidence type="ECO:0000259" key="1">
    <source>
        <dbReference type="Pfam" id="PF01425"/>
    </source>
</evidence>
<dbReference type="EMBL" id="SLXH01000009">
    <property type="protein sequence ID" value="TCP18226.1"/>
    <property type="molecule type" value="Genomic_DNA"/>
</dbReference>
<dbReference type="InterPro" id="IPR020556">
    <property type="entry name" value="Amidase_CS"/>
</dbReference>
<sequence length="456" mass="47432">MTQDLGTTRRLIQAGRTSATDEIERCIAAAQSDACAHAFTRTDFATARQRASQPGAQHLPLAGLAVSIKDLFDVRGQPTAAGSVVLADAPAAAHDCAAVARLRAAGASILGRTHMVEFAFSGVGTNPHFSTPVAWDARFGTLPGPARVPGGSSSGAGVSVATGAAFIGLGSDTGGSIRIPAALNGIVGFKSTARLVPASGVVPLSRTLDTVGALTRSVSDAIVAHEILAARRVTRSPAPLSAWRLAVPQTLFLEGMDATVAQAFARTLQTLRSAGAHIEEITLPEVAEALQINATGGFSAAESYAWHRHLLAQHGHRYDPRVRSRIERGAAMSAADYIDLLDARQRWSERMQAAIDGFDALLSPTVPIVAPTIASVAPADGQDPAQDAARDTAFAQANSLLLRNTSPINFLDGCGLSLPCHQAGELPVGLMVWHGPLRDDAVLNISLRAEAALAMP</sequence>
<dbReference type="OrthoDB" id="112488at2"/>
<dbReference type="InterPro" id="IPR023631">
    <property type="entry name" value="Amidase_dom"/>
</dbReference>
<evidence type="ECO:0000313" key="2">
    <source>
        <dbReference type="EMBL" id="TCP18226.1"/>
    </source>
</evidence>
<dbReference type="RefSeq" id="WP_119012817.1">
    <property type="nucleotide sequence ID" value="NZ_QXNC01000009.1"/>
</dbReference>
<dbReference type="PANTHER" id="PTHR11895:SF176">
    <property type="entry name" value="AMIDASE AMID-RELATED"/>
    <property type="match status" value="1"/>
</dbReference>
<dbReference type="Proteomes" id="UP000295182">
    <property type="component" value="Unassembled WGS sequence"/>
</dbReference>